<feature type="domain" description="C-type lectin" evidence="1">
    <location>
        <begin position="126"/>
        <end position="199"/>
    </location>
</feature>
<dbReference type="Proteomes" id="UP000270094">
    <property type="component" value="Unassembled WGS sequence"/>
</dbReference>
<dbReference type="EMBL" id="UYYB01095930">
    <property type="protein sequence ID" value="VDM75850.1"/>
    <property type="molecule type" value="Genomic_DNA"/>
</dbReference>
<proteinExistence type="predicted"/>
<dbReference type="SUPFAM" id="SSF56436">
    <property type="entry name" value="C-type lectin-like"/>
    <property type="match status" value="1"/>
</dbReference>
<dbReference type="InterPro" id="IPR016187">
    <property type="entry name" value="CTDL_fold"/>
</dbReference>
<dbReference type="InterPro" id="IPR016186">
    <property type="entry name" value="C-type_lectin-like/link_sf"/>
</dbReference>
<sequence length="215" mass="24469">MVSEKVLLDGRPKGVRENVKQVIIIYASVYKEGHYEDARQLADQIKISGTDIIVVAFDQYGQPNALAEIKKIASPGFFFTNVQPNLAAEIQHSLCTVNCFCKKQWLQYTLEKEKYGTCLRMGGIDANWNAAKRACINMGRGVGHLASVLDEPKHHFISYMFKEDYRMEPPYMYHIGLSYDTEKKGYFWEQPMGSKPEKIPVNNTAITKLNCCSKN</sequence>
<protein>
    <recommendedName>
        <fullName evidence="5">C-type lectin domain-containing protein</fullName>
    </recommendedName>
</protein>
<dbReference type="OrthoDB" id="5787264at2759"/>
<gene>
    <name evidence="3" type="ORF">SVUK_LOCUS10848</name>
</gene>
<evidence type="ECO:0000259" key="2">
    <source>
        <dbReference type="Pfam" id="PF00092"/>
    </source>
</evidence>
<reference evidence="3 4" key="1">
    <citation type="submission" date="2018-11" db="EMBL/GenBank/DDBJ databases">
        <authorList>
            <consortium name="Pathogen Informatics"/>
        </authorList>
    </citation>
    <scope>NUCLEOTIDE SEQUENCE [LARGE SCALE GENOMIC DNA]</scope>
</reference>
<evidence type="ECO:0000259" key="1">
    <source>
        <dbReference type="Pfam" id="PF00059"/>
    </source>
</evidence>
<organism evidence="3 4">
    <name type="scientific">Strongylus vulgaris</name>
    <name type="common">Blood worm</name>
    <dbReference type="NCBI Taxonomy" id="40348"/>
    <lineage>
        <taxon>Eukaryota</taxon>
        <taxon>Metazoa</taxon>
        <taxon>Ecdysozoa</taxon>
        <taxon>Nematoda</taxon>
        <taxon>Chromadorea</taxon>
        <taxon>Rhabditida</taxon>
        <taxon>Rhabditina</taxon>
        <taxon>Rhabditomorpha</taxon>
        <taxon>Strongyloidea</taxon>
        <taxon>Strongylidae</taxon>
        <taxon>Strongylus</taxon>
    </lineage>
</organism>
<dbReference type="AlphaFoldDB" id="A0A3P7IRP3"/>
<evidence type="ECO:0000313" key="3">
    <source>
        <dbReference type="EMBL" id="VDM75850.1"/>
    </source>
</evidence>
<dbReference type="Gene3D" id="3.10.100.10">
    <property type="entry name" value="Mannose-Binding Protein A, subunit A"/>
    <property type="match status" value="1"/>
</dbReference>
<dbReference type="InterPro" id="IPR002035">
    <property type="entry name" value="VWF_A"/>
</dbReference>
<dbReference type="CDD" id="cd00037">
    <property type="entry name" value="CLECT"/>
    <property type="match status" value="1"/>
</dbReference>
<dbReference type="InterPro" id="IPR036465">
    <property type="entry name" value="vWFA_dom_sf"/>
</dbReference>
<evidence type="ECO:0000313" key="4">
    <source>
        <dbReference type="Proteomes" id="UP000270094"/>
    </source>
</evidence>
<dbReference type="InterPro" id="IPR001304">
    <property type="entry name" value="C-type_lectin-like"/>
</dbReference>
<dbReference type="PANTHER" id="PTHR31024:SF13">
    <property type="entry name" value="C-TYPE LECTIN DOMAIN-CONTAINING PROTEIN 160"/>
    <property type="match status" value="1"/>
</dbReference>
<dbReference type="Pfam" id="PF00092">
    <property type="entry name" value="VWA"/>
    <property type="match status" value="1"/>
</dbReference>
<dbReference type="SUPFAM" id="SSF53300">
    <property type="entry name" value="vWA-like"/>
    <property type="match status" value="1"/>
</dbReference>
<name>A0A3P7IRP3_STRVU</name>
<dbReference type="PANTHER" id="PTHR31024">
    <property type="entry name" value="C-TYPE LECTIN"/>
    <property type="match status" value="1"/>
</dbReference>
<accession>A0A3P7IRP3</accession>
<dbReference type="Pfam" id="PF00059">
    <property type="entry name" value="Lectin_C"/>
    <property type="match status" value="1"/>
</dbReference>
<keyword evidence="4" id="KW-1185">Reference proteome</keyword>
<dbReference type="GO" id="GO:0045087">
    <property type="term" value="P:innate immune response"/>
    <property type="evidence" value="ECO:0007669"/>
    <property type="project" value="TreeGrafter"/>
</dbReference>
<evidence type="ECO:0008006" key="5">
    <source>
        <dbReference type="Google" id="ProtNLM"/>
    </source>
</evidence>
<feature type="domain" description="VWFA" evidence="2">
    <location>
        <begin position="12"/>
        <end position="90"/>
    </location>
</feature>